<dbReference type="Proteomes" id="UP000275267">
    <property type="component" value="Unassembled WGS sequence"/>
</dbReference>
<dbReference type="OrthoDB" id="1900575at2759"/>
<proteinExistence type="predicted"/>
<evidence type="ECO:0000313" key="1">
    <source>
        <dbReference type="EMBL" id="RLN03509.1"/>
    </source>
</evidence>
<comment type="caution">
    <text evidence="1">The sequence shown here is derived from an EMBL/GenBank/DDBJ whole genome shotgun (WGS) entry which is preliminary data.</text>
</comment>
<sequence>MLTGGHHPSSPLPPAPKLLCNCHAPPTPPPLLSTSRDQKAACLVGKCVSTCVFGGYGPPGVPNSPLLNLTFIVEYF</sequence>
<keyword evidence="2" id="KW-1185">Reference proteome</keyword>
<name>A0A3L6RG16_PANMI</name>
<dbReference type="EMBL" id="PQIB02000008">
    <property type="protein sequence ID" value="RLN03509.1"/>
    <property type="molecule type" value="Genomic_DNA"/>
</dbReference>
<gene>
    <name evidence="1" type="ORF">C2845_PM13G13260</name>
</gene>
<organism evidence="1 2">
    <name type="scientific">Panicum miliaceum</name>
    <name type="common">Proso millet</name>
    <name type="synonym">Broomcorn millet</name>
    <dbReference type="NCBI Taxonomy" id="4540"/>
    <lineage>
        <taxon>Eukaryota</taxon>
        <taxon>Viridiplantae</taxon>
        <taxon>Streptophyta</taxon>
        <taxon>Embryophyta</taxon>
        <taxon>Tracheophyta</taxon>
        <taxon>Spermatophyta</taxon>
        <taxon>Magnoliopsida</taxon>
        <taxon>Liliopsida</taxon>
        <taxon>Poales</taxon>
        <taxon>Poaceae</taxon>
        <taxon>PACMAD clade</taxon>
        <taxon>Panicoideae</taxon>
        <taxon>Panicodae</taxon>
        <taxon>Paniceae</taxon>
        <taxon>Panicinae</taxon>
        <taxon>Panicum</taxon>
        <taxon>Panicum sect. Panicum</taxon>
    </lineage>
</organism>
<dbReference type="AlphaFoldDB" id="A0A3L6RG16"/>
<accession>A0A3L6RG16</accession>
<protein>
    <submittedName>
        <fullName evidence="1">Uncharacterized protein</fullName>
    </submittedName>
</protein>
<evidence type="ECO:0000313" key="2">
    <source>
        <dbReference type="Proteomes" id="UP000275267"/>
    </source>
</evidence>
<reference evidence="2" key="1">
    <citation type="journal article" date="2019" name="Nat. Commun.">
        <title>The genome of broomcorn millet.</title>
        <authorList>
            <person name="Zou C."/>
            <person name="Miki D."/>
            <person name="Li D."/>
            <person name="Tang Q."/>
            <person name="Xiao L."/>
            <person name="Rajput S."/>
            <person name="Deng P."/>
            <person name="Jia W."/>
            <person name="Huang R."/>
            <person name="Zhang M."/>
            <person name="Sun Y."/>
            <person name="Hu J."/>
            <person name="Fu X."/>
            <person name="Schnable P.S."/>
            <person name="Li F."/>
            <person name="Zhang H."/>
            <person name="Feng B."/>
            <person name="Zhu X."/>
            <person name="Liu R."/>
            <person name="Schnable J.C."/>
            <person name="Zhu J.-K."/>
            <person name="Zhang H."/>
        </authorList>
    </citation>
    <scope>NUCLEOTIDE SEQUENCE [LARGE SCALE GENOMIC DNA]</scope>
</reference>